<dbReference type="Proteomes" id="UP000075502">
    <property type="component" value="Unassembled WGS sequence"/>
</dbReference>
<reference evidence="1 2" key="1">
    <citation type="submission" date="2014-02" db="EMBL/GenBank/DDBJ databases">
        <title>The small core and large imbalanced accessory genome model reveals a collaborative survival strategy of Sorangium cellulosum strains in nature.</title>
        <authorList>
            <person name="Han K."/>
            <person name="Peng R."/>
            <person name="Blom J."/>
            <person name="Li Y.-Z."/>
        </authorList>
    </citation>
    <scope>NUCLEOTIDE SEQUENCE [LARGE SCALE GENOMIC DNA]</scope>
    <source>
        <strain evidence="1 2">So0007-03</strain>
    </source>
</reference>
<sequence length="99" mass="10767">MSSAADTILPILSAAIGVAFVYRNWAYRGESNGVHVAVRRVAPKSTVAEVEFSGEFSRSHELSLLVRAAEALRAAGFDAQREPYRVTVNWAARSMKEAA</sequence>
<accession>A0A150TRV1</accession>
<evidence type="ECO:0000313" key="1">
    <source>
        <dbReference type="EMBL" id="KYG07422.1"/>
    </source>
</evidence>
<proteinExistence type="predicted"/>
<gene>
    <name evidence="1" type="ORF">BE21_02490</name>
</gene>
<dbReference type="AlphaFoldDB" id="A0A150TRV1"/>
<organism evidence="1 2">
    <name type="scientific">Sorangium cellulosum</name>
    <name type="common">Polyangium cellulosum</name>
    <dbReference type="NCBI Taxonomy" id="56"/>
    <lineage>
        <taxon>Bacteria</taxon>
        <taxon>Pseudomonadati</taxon>
        <taxon>Myxococcota</taxon>
        <taxon>Polyangia</taxon>
        <taxon>Polyangiales</taxon>
        <taxon>Polyangiaceae</taxon>
        <taxon>Sorangium</taxon>
    </lineage>
</organism>
<comment type="caution">
    <text evidence="1">The sequence shown here is derived from an EMBL/GenBank/DDBJ whole genome shotgun (WGS) entry which is preliminary data.</text>
</comment>
<dbReference type="EMBL" id="JEME01001344">
    <property type="protein sequence ID" value="KYG07422.1"/>
    <property type="molecule type" value="Genomic_DNA"/>
</dbReference>
<evidence type="ECO:0000313" key="2">
    <source>
        <dbReference type="Proteomes" id="UP000075502"/>
    </source>
</evidence>
<name>A0A150TRV1_SORCE</name>
<protein>
    <submittedName>
        <fullName evidence="1">Uncharacterized protein</fullName>
    </submittedName>
</protein>